<dbReference type="Proteomes" id="UP000187209">
    <property type="component" value="Unassembled WGS sequence"/>
</dbReference>
<accession>A0A1R2AY11</accession>
<evidence type="ECO:0000313" key="1">
    <source>
        <dbReference type="EMBL" id="OMJ69424.1"/>
    </source>
</evidence>
<dbReference type="AlphaFoldDB" id="A0A1R2AY11"/>
<reference evidence="1 2" key="1">
    <citation type="submission" date="2016-11" db="EMBL/GenBank/DDBJ databases">
        <title>The macronuclear genome of Stentor coeruleus: a giant cell with tiny introns.</title>
        <authorList>
            <person name="Slabodnick M."/>
            <person name="Ruby J.G."/>
            <person name="Reiff S.B."/>
            <person name="Swart E.C."/>
            <person name="Gosai S."/>
            <person name="Prabakaran S."/>
            <person name="Witkowska E."/>
            <person name="Larue G.E."/>
            <person name="Fisher S."/>
            <person name="Freeman R.M."/>
            <person name="Gunawardena J."/>
            <person name="Chu W."/>
            <person name="Stover N.A."/>
            <person name="Gregory B.D."/>
            <person name="Nowacki M."/>
            <person name="Derisi J."/>
            <person name="Roy S.W."/>
            <person name="Marshall W.F."/>
            <person name="Sood P."/>
        </authorList>
    </citation>
    <scope>NUCLEOTIDE SEQUENCE [LARGE SCALE GENOMIC DNA]</scope>
    <source>
        <strain evidence="1">WM001</strain>
    </source>
</reference>
<proteinExistence type="predicted"/>
<organism evidence="1 2">
    <name type="scientific">Stentor coeruleus</name>
    <dbReference type="NCBI Taxonomy" id="5963"/>
    <lineage>
        <taxon>Eukaryota</taxon>
        <taxon>Sar</taxon>
        <taxon>Alveolata</taxon>
        <taxon>Ciliophora</taxon>
        <taxon>Postciliodesmatophora</taxon>
        <taxon>Heterotrichea</taxon>
        <taxon>Heterotrichida</taxon>
        <taxon>Stentoridae</taxon>
        <taxon>Stentor</taxon>
    </lineage>
</organism>
<dbReference type="EMBL" id="MPUH01001200">
    <property type="protein sequence ID" value="OMJ69424.1"/>
    <property type="molecule type" value="Genomic_DNA"/>
</dbReference>
<protein>
    <submittedName>
        <fullName evidence="1">Uncharacterized protein</fullName>
    </submittedName>
</protein>
<evidence type="ECO:0000313" key="2">
    <source>
        <dbReference type="Proteomes" id="UP000187209"/>
    </source>
</evidence>
<name>A0A1R2AY11_9CILI</name>
<keyword evidence="2" id="KW-1185">Reference proteome</keyword>
<sequence length="327" mass="37951">MQSNILQEFSFTIPSCSEITILRQFQEPSLYQAIGISLLKLIARYIRYKDLQSKLYTTFQDLKNEIINCLPSYKPFIDYYYQAIDLILKYDNEVLAFKTINEWNLLDGFHQWISVAIKGLLLIITKKYDDVKLDLENDKNFSKNNFAIFTSLMNAFNIAIKLYFFNNQPETFYPNKIGIYPFMHILFNEVENNMLTFNAYIEVYTNELYKLEIENTISVQQLEIYPFSYSNEPKIPVGTEVSLPALVLDILLFEIIKTGNELPIKISQKIKTLAGKSEGIATLPSLKNKIIGNSIIAQVCDVCREVKDIKYFPISSFRNCEACIKNR</sequence>
<comment type="caution">
    <text evidence="1">The sequence shown here is derived from an EMBL/GenBank/DDBJ whole genome shotgun (WGS) entry which is preliminary data.</text>
</comment>
<gene>
    <name evidence="1" type="ORF">SteCoe_32855</name>
</gene>